<feature type="signal peptide" evidence="1">
    <location>
        <begin position="1"/>
        <end position="19"/>
    </location>
</feature>
<dbReference type="EMBL" id="PDOD01000005">
    <property type="protein sequence ID" value="PYZ91916.1"/>
    <property type="molecule type" value="Genomic_DNA"/>
</dbReference>
<comment type="caution">
    <text evidence="2">The sequence shown here is derived from an EMBL/GenBank/DDBJ whole genome shotgun (WGS) entry which is preliminary data.</text>
</comment>
<dbReference type="InterPro" id="IPR050490">
    <property type="entry name" value="Bact_solute-bd_prot1"/>
</dbReference>
<dbReference type="AlphaFoldDB" id="A0A323TAA5"/>
<organism evidence="2 3">
    <name type="scientific">Salipaludibacillus keqinensis</name>
    <dbReference type="NCBI Taxonomy" id="2045207"/>
    <lineage>
        <taxon>Bacteria</taxon>
        <taxon>Bacillati</taxon>
        <taxon>Bacillota</taxon>
        <taxon>Bacilli</taxon>
        <taxon>Bacillales</taxon>
        <taxon>Bacillaceae</taxon>
    </lineage>
</organism>
<dbReference type="Proteomes" id="UP000248214">
    <property type="component" value="Unassembled WGS sequence"/>
</dbReference>
<keyword evidence="2" id="KW-0762">Sugar transport</keyword>
<dbReference type="Pfam" id="PF13416">
    <property type="entry name" value="SBP_bac_8"/>
    <property type="match status" value="1"/>
</dbReference>
<keyword evidence="1" id="KW-0732">Signal</keyword>
<dbReference type="PROSITE" id="PS51257">
    <property type="entry name" value="PROKAR_LIPOPROTEIN"/>
    <property type="match status" value="1"/>
</dbReference>
<dbReference type="RefSeq" id="WP_110611310.1">
    <property type="nucleotide sequence ID" value="NZ_PDOD01000005.1"/>
</dbReference>
<evidence type="ECO:0000313" key="3">
    <source>
        <dbReference type="Proteomes" id="UP000248214"/>
    </source>
</evidence>
<protein>
    <submittedName>
        <fullName evidence="2">Sugar transporter</fullName>
    </submittedName>
</protein>
<dbReference type="PANTHER" id="PTHR43649:SF32">
    <property type="entry name" value="SUGAR BINDING SECRETED PROTEIN"/>
    <property type="match status" value="1"/>
</dbReference>
<dbReference type="OrthoDB" id="9768630at2"/>
<reference evidence="2 3" key="1">
    <citation type="submission" date="2017-10" db="EMBL/GenBank/DDBJ databases">
        <title>Bacillus sp. nov., a halophilic bacterium isolated from a Keqin Lake.</title>
        <authorList>
            <person name="Wang H."/>
        </authorList>
    </citation>
    <scope>NUCLEOTIDE SEQUENCE [LARGE SCALE GENOMIC DNA]</scope>
    <source>
        <strain evidence="2 3">KQ-12</strain>
    </source>
</reference>
<dbReference type="PANTHER" id="PTHR43649">
    <property type="entry name" value="ARABINOSE-BINDING PROTEIN-RELATED"/>
    <property type="match status" value="1"/>
</dbReference>
<gene>
    <name evidence="2" type="ORF">CR194_17080</name>
</gene>
<dbReference type="InterPro" id="IPR006059">
    <property type="entry name" value="SBP"/>
</dbReference>
<feature type="chain" id="PRO_5038774068" evidence="1">
    <location>
        <begin position="20"/>
        <end position="459"/>
    </location>
</feature>
<evidence type="ECO:0000313" key="2">
    <source>
        <dbReference type="EMBL" id="PYZ91916.1"/>
    </source>
</evidence>
<dbReference type="Gene3D" id="3.40.190.10">
    <property type="entry name" value="Periplasmic binding protein-like II"/>
    <property type="match status" value="1"/>
</dbReference>
<proteinExistence type="predicted"/>
<keyword evidence="3" id="KW-1185">Reference proteome</keyword>
<name>A0A323TAA5_9BACI</name>
<sequence length="459" mass="50876">MKKYGLMTGLLALSVMVSACGNNDNASGDNNGDAGDNNNNNAEVNNDVNEAVAVDEEDEDVEVTEVGSDDADVELSFWLFGATGYPELAEEYVEENPNVSINFQEIEMGDHHNNLFTALSAGSGAPDLAAIEVSEIDGYKSAEDRFVNLYDLGAEEIEDDYLDWVWENGKNVDGDFLFGLPTDIGPTVMFYRADVFEEAGLPSEPEEVEELVSTWDDYREVAQTILDETGKPMADNPETVFNAKRDQAPEAYFNEEDELILEDSPYVRDSFLETSEMIENGYVENFGMWTPEWGAGMADGDFATLLAPAWMQGVIKGNAPDATDWRVAAMPEGGGNWGGSYVAIPEQSEHAEEAYEFLTWLLSPEQQLRAFENMGLFPSTPEVYDMPEFNDFTDDYFGGQNTAQVFADSALEVNHVHKGPQYGDVNSEILAGLDNVYDGFDAEEEWQDILDRVGQRINR</sequence>
<keyword evidence="2" id="KW-0813">Transport</keyword>
<dbReference type="SUPFAM" id="SSF53850">
    <property type="entry name" value="Periplasmic binding protein-like II"/>
    <property type="match status" value="1"/>
</dbReference>
<evidence type="ECO:0000256" key="1">
    <source>
        <dbReference type="SAM" id="SignalP"/>
    </source>
</evidence>
<accession>A0A323TAA5</accession>